<comment type="caution">
    <text evidence="1">The sequence shown here is derived from an EMBL/GenBank/DDBJ whole genome shotgun (WGS) entry which is preliminary data.</text>
</comment>
<dbReference type="RefSeq" id="WP_150938746.1">
    <property type="nucleotide sequence ID" value="NZ_WAAT01000042.1"/>
</dbReference>
<keyword evidence="2" id="KW-1185">Reference proteome</keyword>
<dbReference type="AlphaFoldDB" id="A0A6N6MGL5"/>
<dbReference type="Proteomes" id="UP000441333">
    <property type="component" value="Unassembled WGS sequence"/>
</dbReference>
<dbReference type="Pfam" id="PF10677">
    <property type="entry name" value="DUF2490"/>
    <property type="match status" value="1"/>
</dbReference>
<accession>A0A6N6MGL5</accession>
<protein>
    <submittedName>
        <fullName evidence="1">DUF2490 domain-containing protein</fullName>
    </submittedName>
</protein>
<gene>
    <name evidence="1" type="ORF">F6U93_08345</name>
</gene>
<organism evidence="1 2">
    <name type="scientific">Pseudotamlana haliotis</name>
    <dbReference type="NCBI Taxonomy" id="2614804"/>
    <lineage>
        <taxon>Bacteria</taxon>
        <taxon>Pseudomonadati</taxon>
        <taxon>Bacteroidota</taxon>
        <taxon>Flavobacteriia</taxon>
        <taxon>Flavobacteriales</taxon>
        <taxon>Flavobacteriaceae</taxon>
        <taxon>Pseudotamlana</taxon>
    </lineage>
</organism>
<dbReference type="EMBL" id="WAAT01000042">
    <property type="protein sequence ID" value="KAB1067941.1"/>
    <property type="molecule type" value="Genomic_DNA"/>
</dbReference>
<proteinExistence type="predicted"/>
<dbReference type="InterPro" id="IPR019619">
    <property type="entry name" value="DUF2490"/>
</dbReference>
<evidence type="ECO:0000313" key="2">
    <source>
        <dbReference type="Proteomes" id="UP000441333"/>
    </source>
</evidence>
<sequence length="260" mass="30641">MHYNTPVLNQSPYIRKSFRIFLVVFLACFYNGYTQEAPLEENNALTKQLWLSFDSTWELKDSTYLKTDVGYRTISTNNWDRYIARGGYEKNVTPFILKHLKRKESYIGGLGLFYFSNKAGHNSLEIRPFQGYRLNFDITKRIQLANYFRLEERFLITAQDNSNHFGLRFRYQIMANIGLQGFLFSDKRGFYFPVGIEFFFNIVELSQFSDVIRITPGAGYQFNPTFKVQGMLAYHYTEQDIGGIYKTNDIIFRLKVIKTF</sequence>
<name>A0A6N6MGL5_9FLAO</name>
<evidence type="ECO:0000313" key="1">
    <source>
        <dbReference type="EMBL" id="KAB1067941.1"/>
    </source>
</evidence>
<reference evidence="1 2" key="1">
    <citation type="submission" date="2019-09" db="EMBL/GenBank/DDBJ databases">
        <authorList>
            <person name="Cao W.R."/>
        </authorList>
    </citation>
    <scope>NUCLEOTIDE SEQUENCE [LARGE SCALE GENOMIC DNA]</scope>
    <source>
        <strain evidence="1 2">B1N29</strain>
    </source>
</reference>